<gene>
    <name evidence="1" type="ORF">KDX31_03180</name>
</gene>
<name>A0ABY5GVL5_9GAMM</name>
<proteinExistence type="predicted"/>
<keyword evidence="2" id="KW-1185">Reference proteome</keyword>
<sequence>MQPVHPQVLVITKLQQRAMQLKSLRALSRQQSLNMAAHEQGFNDYQHYLDVVRKQAIQKMLRQSGRPQIQ</sequence>
<evidence type="ECO:0000313" key="1">
    <source>
        <dbReference type="EMBL" id="UTW04036.1"/>
    </source>
</evidence>
<dbReference type="Proteomes" id="UP001059950">
    <property type="component" value="Chromosome"/>
</dbReference>
<protein>
    <submittedName>
        <fullName evidence="1">Uncharacterized protein</fullName>
    </submittedName>
</protein>
<organism evidence="1 2">
    <name type="scientific">Amphritea atlantica</name>
    <dbReference type="NCBI Taxonomy" id="355243"/>
    <lineage>
        <taxon>Bacteria</taxon>
        <taxon>Pseudomonadati</taxon>
        <taxon>Pseudomonadota</taxon>
        <taxon>Gammaproteobacteria</taxon>
        <taxon>Oceanospirillales</taxon>
        <taxon>Oceanospirillaceae</taxon>
        <taxon>Amphritea</taxon>
    </lineage>
</organism>
<evidence type="ECO:0000313" key="2">
    <source>
        <dbReference type="Proteomes" id="UP001059950"/>
    </source>
</evidence>
<reference evidence="1" key="1">
    <citation type="submission" date="2021-04" db="EMBL/GenBank/DDBJ databases">
        <title>Oceanospirillales bacteria with DddD are important DMSP degraders in coastal seawater.</title>
        <authorList>
            <person name="Liu J."/>
        </authorList>
    </citation>
    <scope>NUCLEOTIDE SEQUENCE</scope>
    <source>
        <strain evidence="1">GY6</strain>
    </source>
</reference>
<accession>A0ABY5GVL5</accession>
<dbReference type="EMBL" id="CP073344">
    <property type="protein sequence ID" value="UTW04036.1"/>
    <property type="molecule type" value="Genomic_DNA"/>
</dbReference>